<sequence>METTSIKNIEFQDLSKSERVFIDRIRGLSIIRVVLVHLGLSWIYTPYSQFVHNLLPLLFFVSGAVSFYSLSRSNGFGLYLIKRLLSIVGPFYVIALSAMVVFWIYNYQFPTFNIKEIVRWLTIIPESSDTPFPMGQIWFVHAMVIIVLITVPFLVMARSSSLPLLFLIVLSIVLSVFHQAIGVSNNFSILGHNFYQGLVNVGFFVFGALYYKRLEFFDFKCLFGLLIVSITVALTNVFWLNVDVNMANHTYAPDTYYLSGSYSAIIFVLLLKRLINKILDNWSLADSVVLFFSKHAYSVFIVHSFSIYFLETKFGLVNVIDNPALAAVKVASVFIISAAISVPVTWVTNWVTGKAKEKIQSFFSQDLKGCDRLQSTRPLD</sequence>
<evidence type="ECO:0000256" key="1">
    <source>
        <dbReference type="SAM" id="Phobius"/>
    </source>
</evidence>
<feature type="domain" description="Acyltransferase 3" evidence="2">
    <location>
        <begin position="20"/>
        <end position="341"/>
    </location>
</feature>
<dbReference type="InterPro" id="IPR002656">
    <property type="entry name" value="Acyl_transf_3_dom"/>
</dbReference>
<feature type="transmembrane region" description="Helical" evidence="1">
    <location>
        <begin position="287"/>
        <end position="310"/>
    </location>
</feature>
<dbReference type="Proteomes" id="UP000252995">
    <property type="component" value="Unassembled WGS sequence"/>
</dbReference>
<feature type="transmembrane region" description="Helical" evidence="1">
    <location>
        <begin position="330"/>
        <end position="351"/>
    </location>
</feature>
<keyword evidence="1" id="KW-0812">Transmembrane</keyword>
<dbReference type="GO" id="GO:0016747">
    <property type="term" value="F:acyltransferase activity, transferring groups other than amino-acyl groups"/>
    <property type="evidence" value="ECO:0007669"/>
    <property type="project" value="InterPro"/>
</dbReference>
<protein>
    <submittedName>
        <fullName evidence="3">Surface polysaccharide O-acyltransferase-like enzyme</fullName>
    </submittedName>
</protein>
<feature type="transmembrane region" description="Helical" evidence="1">
    <location>
        <begin position="193"/>
        <end position="211"/>
    </location>
</feature>
<feature type="transmembrane region" description="Helical" evidence="1">
    <location>
        <begin position="137"/>
        <end position="155"/>
    </location>
</feature>
<gene>
    <name evidence="3" type="ORF">DET50_12124</name>
</gene>
<keyword evidence="1" id="KW-0472">Membrane</keyword>
<feature type="transmembrane region" description="Helical" evidence="1">
    <location>
        <begin position="50"/>
        <end position="71"/>
    </location>
</feature>
<name>A0A366GH23_9GAMM</name>
<dbReference type="Pfam" id="PF01757">
    <property type="entry name" value="Acyl_transf_3"/>
    <property type="match status" value="1"/>
</dbReference>
<dbReference type="EMBL" id="QNRO01000021">
    <property type="protein sequence ID" value="RBP25682.1"/>
    <property type="molecule type" value="Genomic_DNA"/>
</dbReference>
<keyword evidence="3" id="KW-0012">Acyltransferase</keyword>
<dbReference type="RefSeq" id="WP_113863688.1">
    <property type="nucleotide sequence ID" value="NZ_QNRO01000021.1"/>
</dbReference>
<keyword evidence="3" id="KW-0808">Transferase</keyword>
<proteinExistence type="predicted"/>
<comment type="caution">
    <text evidence="3">The sequence shown here is derived from an EMBL/GenBank/DDBJ whole genome shotgun (WGS) entry which is preliminary data.</text>
</comment>
<feature type="transmembrane region" description="Helical" evidence="1">
    <location>
        <begin position="25"/>
        <end position="44"/>
    </location>
</feature>
<accession>A0A366GH23</accession>
<feature type="transmembrane region" description="Helical" evidence="1">
    <location>
        <begin position="256"/>
        <end position="275"/>
    </location>
</feature>
<organism evidence="3 4">
    <name type="scientific">Marinobacter pelagius</name>
    <dbReference type="NCBI Taxonomy" id="379482"/>
    <lineage>
        <taxon>Bacteria</taxon>
        <taxon>Pseudomonadati</taxon>
        <taxon>Pseudomonadota</taxon>
        <taxon>Gammaproteobacteria</taxon>
        <taxon>Pseudomonadales</taxon>
        <taxon>Marinobacteraceae</taxon>
        <taxon>Marinobacter</taxon>
    </lineage>
</organism>
<evidence type="ECO:0000313" key="3">
    <source>
        <dbReference type="EMBL" id="RBP25682.1"/>
    </source>
</evidence>
<feature type="transmembrane region" description="Helical" evidence="1">
    <location>
        <begin position="83"/>
        <end position="105"/>
    </location>
</feature>
<keyword evidence="1" id="KW-1133">Transmembrane helix</keyword>
<dbReference type="OrthoDB" id="6354098at2"/>
<dbReference type="AlphaFoldDB" id="A0A366GH23"/>
<evidence type="ECO:0000313" key="4">
    <source>
        <dbReference type="Proteomes" id="UP000252995"/>
    </source>
</evidence>
<feature type="transmembrane region" description="Helical" evidence="1">
    <location>
        <begin position="223"/>
        <end position="241"/>
    </location>
</feature>
<evidence type="ECO:0000259" key="2">
    <source>
        <dbReference type="Pfam" id="PF01757"/>
    </source>
</evidence>
<feature type="transmembrane region" description="Helical" evidence="1">
    <location>
        <begin position="162"/>
        <end position="181"/>
    </location>
</feature>
<reference evidence="3 4" key="1">
    <citation type="submission" date="2018-06" db="EMBL/GenBank/DDBJ databases">
        <title>Freshwater and sediment microbial communities from various areas in North America, analyzing microbe dynamics in response to fracking.</title>
        <authorList>
            <person name="Lamendella R."/>
        </authorList>
    </citation>
    <scope>NUCLEOTIDE SEQUENCE [LARGE SCALE GENOMIC DNA]</scope>
    <source>
        <strain evidence="3 4">114J</strain>
    </source>
</reference>